<comment type="caution">
    <text evidence="1">The sequence shown here is derived from an EMBL/GenBank/DDBJ whole genome shotgun (WGS) entry which is preliminary data.</text>
</comment>
<name>A0A438CDI1_VITVI</name>
<protein>
    <submittedName>
        <fullName evidence="1">Uncharacterized protein</fullName>
    </submittedName>
</protein>
<dbReference type="EMBL" id="QGNW01002304">
    <property type="protein sequence ID" value="RVW21252.1"/>
    <property type="molecule type" value="Genomic_DNA"/>
</dbReference>
<dbReference type="AlphaFoldDB" id="A0A438CDI1"/>
<evidence type="ECO:0000313" key="2">
    <source>
        <dbReference type="Proteomes" id="UP000288805"/>
    </source>
</evidence>
<organism evidence="1 2">
    <name type="scientific">Vitis vinifera</name>
    <name type="common">Grape</name>
    <dbReference type="NCBI Taxonomy" id="29760"/>
    <lineage>
        <taxon>Eukaryota</taxon>
        <taxon>Viridiplantae</taxon>
        <taxon>Streptophyta</taxon>
        <taxon>Embryophyta</taxon>
        <taxon>Tracheophyta</taxon>
        <taxon>Spermatophyta</taxon>
        <taxon>Magnoliopsida</taxon>
        <taxon>eudicotyledons</taxon>
        <taxon>Gunneridae</taxon>
        <taxon>Pentapetalae</taxon>
        <taxon>rosids</taxon>
        <taxon>Vitales</taxon>
        <taxon>Vitaceae</taxon>
        <taxon>Viteae</taxon>
        <taxon>Vitis</taxon>
    </lineage>
</organism>
<accession>A0A438CDI1</accession>
<dbReference type="Proteomes" id="UP000288805">
    <property type="component" value="Unassembled WGS sequence"/>
</dbReference>
<evidence type="ECO:0000313" key="1">
    <source>
        <dbReference type="EMBL" id="RVW21252.1"/>
    </source>
</evidence>
<sequence>MAMGWGCGRLLESSGRSLEIDFTSLVNGKKVKFQKDRLCKECALEESFPVLCPTTIAKDSWVMHSSVIGTLCHGSFEENAEDGLEDLAFMFVLDLRNRSFKDAEQKD</sequence>
<reference evidence="1 2" key="1">
    <citation type="journal article" date="2018" name="PLoS Genet.">
        <title>Population sequencing reveals clonal diversity and ancestral inbreeding in the grapevine cultivar Chardonnay.</title>
        <authorList>
            <person name="Roach M.J."/>
            <person name="Johnson D.L."/>
            <person name="Bohlmann J."/>
            <person name="van Vuuren H.J."/>
            <person name="Jones S.J."/>
            <person name="Pretorius I.S."/>
            <person name="Schmidt S.A."/>
            <person name="Borneman A.R."/>
        </authorList>
    </citation>
    <scope>NUCLEOTIDE SEQUENCE [LARGE SCALE GENOMIC DNA]</scope>
    <source>
        <strain evidence="2">cv. Chardonnay</strain>
        <tissue evidence="1">Leaf</tissue>
    </source>
</reference>
<gene>
    <name evidence="1" type="ORF">CK203_104363</name>
</gene>
<proteinExistence type="predicted"/>